<evidence type="ECO:0000256" key="1">
    <source>
        <dbReference type="ARBA" id="ARBA00023002"/>
    </source>
</evidence>
<sequence>MATIAAASAADQSHLPSHERVVPGSVNLAPAAWPRTAVSATASIDAAGVAQRTISALNAALAQADLDAITNLFLPDDPDNNNTNNNPPNPDPNPNGTPNSNAAAATTVPTPFWRDHLALAFSLRTLRGRAAIRAYLTSLPAQALKGLQLEVDGSSAFRAPQVAGFRPGGDVRGVGFFVKVENGVGTGRGVVRLVESGGEGQWKIWTLYTALEELRGFEEARGPRREVGVQHGSVVGRKNWEERRREEAEFGTEEPEVLIIGAGQGGLSIAARLKMLGVSALIIERNAAVGDNWRQRYSQLVLHDPVWYDHMPYIPFPDSWPVFTPKDKMADWLEFYARTLDLNVWTSTSLVSQKWDGAKNQWTVVIERVRGDNGQTETRTLHAKHIVLATGHSGKANMPIIPGMEAFKGDRLCHSTEFDGAKVSAKGKKAVVVGACNSGMDICQDFVEKGYDVTLVQRSSTCVPSSDGALKITFGVLYEEGGPPTEDSDLWVQGWPFEVLKSIQVDLTKFMVEHDKEMLEGLEKAGFKTDTGPHGSGVFSKYIQKAGGYYIDVGGSQLIIDGKIKVKQGQEVVEVLPKGLKFADGTELEADEVVFATGYDNMKTTARAIFGDELVGQVGDVWGLDEEGEMRTIWRESGHPGFWFHGGNLALCRYFSRLLALQIKARLEGLDIRP</sequence>
<evidence type="ECO:0000256" key="2">
    <source>
        <dbReference type="SAM" id="MobiDB-lite"/>
    </source>
</evidence>
<name>A0ABQ0GJU5_9PEZI</name>
<dbReference type="InterPro" id="IPR036188">
    <property type="entry name" value="FAD/NAD-bd_sf"/>
</dbReference>
<keyword evidence="5" id="KW-1185">Reference proteome</keyword>
<dbReference type="PANTHER" id="PTHR43539:SF68">
    <property type="entry name" value="FLAVIN-BINDING MONOOXYGENASE-LIKE PROTEIN (AFU_ORTHOLOGUE AFUA_4G09220)"/>
    <property type="match status" value="1"/>
</dbReference>
<dbReference type="GeneID" id="98178990"/>
<evidence type="ECO:0000313" key="4">
    <source>
        <dbReference type="EMBL" id="GAB1318037.1"/>
    </source>
</evidence>
<dbReference type="Proteomes" id="UP001628179">
    <property type="component" value="Unassembled WGS sequence"/>
</dbReference>
<comment type="caution">
    <text evidence="4">The sequence shown here is derived from an EMBL/GenBank/DDBJ whole genome shotgun (WGS) entry which is preliminary data.</text>
</comment>
<feature type="region of interest" description="Disordered" evidence="2">
    <location>
        <begin position="73"/>
        <end position="105"/>
    </location>
</feature>
<dbReference type="SUPFAM" id="SSF51905">
    <property type="entry name" value="FAD/NAD(P)-binding domain"/>
    <property type="match status" value="2"/>
</dbReference>
<dbReference type="PRINTS" id="PR00411">
    <property type="entry name" value="PNDRDTASEI"/>
</dbReference>
<dbReference type="InterPro" id="IPR023753">
    <property type="entry name" value="FAD/NAD-binding_dom"/>
</dbReference>
<keyword evidence="1" id="KW-0560">Oxidoreductase</keyword>
<evidence type="ECO:0000313" key="5">
    <source>
        <dbReference type="Proteomes" id="UP001628179"/>
    </source>
</evidence>
<proteinExistence type="predicted"/>
<protein>
    <submittedName>
        <fullName evidence="4">Flavin-containing protein</fullName>
    </submittedName>
</protein>
<reference evidence="4 5" key="1">
    <citation type="submission" date="2024-09" db="EMBL/GenBank/DDBJ databases">
        <title>Itraconazole resistance in Madurella fahalii resulting from another homologue of gene encoding cytochrome P450 14-alpha sterol demethylase (CYP51).</title>
        <authorList>
            <person name="Yoshioka I."/>
            <person name="Fahal A.H."/>
            <person name="Kaneko S."/>
            <person name="Yaguchi T."/>
        </authorList>
    </citation>
    <scope>NUCLEOTIDE SEQUENCE [LARGE SCALE GENOMIC DNA]</scope>
    <source>
        <strain evidence="4 5">IFM 68171</strain>
    </source>
</reference>
<organism evidence="4 5">
    <name type="scientific">Madurella fahalii</name>
    <dbReference type="NCBI Taxonomy" id="1157608"/>
    <lineage>
        <taxon>Eukaryota</taxon>
        <taxon>Fungi</taxon>
        <taxon>Dikarya</taxon>
        <taxon>Ascomycota</taxon>
        <taxon>Pezizomycotina</taxon>
        <taxon>Sordariomycetes</taxon>
        <taxon>Sordariomycetidae</taxon>
        <taxon>Sordariales</taxon>
        <taxon>Sordariales incertae sedis</taxon>
        <taxon>Madurella</taxon>
    </lineage>
</organism>
<dbReference type="Gene3D" id="3.50.50.60">
    <property type="entry name" value="FAD/NAD(P)-binding domain"/>
    <property type="match status" value="1"/>
</dbReference>
<dbReference type="PANTHER" id="PTHR43539">
    <property type="entry name" value="FLAVIN-BINDING MONOOXYGENASE-LIKE PROTEIN (AFU_ORTHOLOGUE AFUA_4G09220)"/>
    <property type="match status" value="1"/>
</dbReference>
<evidence type="ECO:0000259" key="3">
    <source>
        <dbReference type="Pfam" id="PF07992"/>
    </source>
</evidence>
<gene>
    <name evidence="4" type="ORF">MFIFM68171_08247</name>
</gene>
<dbReference type="EMBL" id="BAAFSV010000004">
    <property type="protein sequence ID" value="GAB1318037.1"/>
    <property type="molecule type" value="Genomic_DNA"/>
</dbReference>
<dbReference type="RefSeq" id="XP_070919768.1">
    <property type="nucleotide sequence ID" value="XM_071063667.1"/>
</dbReference>
<dbReference type="Pfam" id="PF07992">
    <property type="entry name" value="Pyr_redox_2"/>
    <property type="match status" value="1"/>
</dbReference>
<dbReference type="InterPro" id="IPR050982">
    <property type="entry name" value="Auxin_biosynth/cation_transpt"/>
</dbReference>
<accession>A0ABQ0GJU5</accession>
<feature type="domain" description="FAD/NAD(P)-binding" evidence="3">
    <location>
        <begin position="256"/>
        <end position="466"/>
    </location>
</feature>